<reference evidence="2" key="2">
    <citation type="submission" date="2021-08" db="EMBL/GenBank/DDBJ databases">
        <authorList>
            <person name="Eriksson T."/>
        </authorList>
    </citation>
    <scope>NUCLEOTIDE SEQUENCE</scope>
    <source>
        <strain evidence="2">Stoneville</strain>
        <tissue evidence="2">Whole head</tissue>
    </source>
</reference>
<gene>
    <name evidence="2" type="ORF">GEV33_014319</name>
</gene>
<accession>A0A8J6H735</accession>
<keyword evidence="3" id="KW-1185">Reference proteome</keyword>
<dbReference type="Proteomes" id="UP000719412">
    <property type="component" value="Unassembled WGS sequence"/>
</dbReference>
<dbReference type="EMBL" id="JABDTM020028734">
    <property type="protein sequence ID" value="KAH0808473.1"/>
    <property type="molecule type" value="Genomic_DNA"/>
</dbReference>
<keyword evidence="1" id="KW-0732">Signal</keyword>
<comment type="caution">
    <text evidence="2">The sequence shown here is derived from an EMBL/GenBank/DDBJ whole genome shotgun (WGS) entry which is preliminary data.</text>
</comment>
<organism evidence="2 3">
    <name type="scientific">Tenebrio molitor</name>
    <name type="common">Yellow mealworm beetle</name>
    <dbReference type="NCBI Taxonomy" id="7067"/>
    <lineage>
        <taxon>Eukaryota</taxon>
        <taxon>Metazoa</taxon>
        <taxon>Ecdysozoa</taxon>
        <taxon>Arthropoda</taxon>
        <taxon>Hexapoda</taxon>
        <taxon>Insecta</taxon>
        <taxon>Pterygota</taxon>
        <taxon>Neoptera</taxon>
        <taxon>Endopterygota</taxon>
        <taxon>Coleoptera</taxon>
        <taxon>Polyphaga</taxon>
        <taxon>Cucujiformia</taxon>
        <taxon>Tenebrionidae</taxon>
        <taxon>Tenebrio</taxon>
    </lineage>
</organism>
<protein>
    <submittedName>
        <fullName evidence="2">Uncharacterized protein</fullName>
    </submittedName>
</protein>
<evidence type="ECO:0000313" key="3">
    <source>
        <dbReference type="Proteomes" id="UP000719412"/>
    </source>
</evidence>
<dbReference type="OrthoDB" id="6796510at2759"/>
<dbReference type="AlphaFoldDB" id="A0A8J6H735"/>
<feature type="chain" id="PRO_5035262858" evidence="1">
    <location>
        <begin position="19"/>
        <end position="95"/>
    </location>
</feature>
<reference evidence="2" key="1">
    <citation type="journal article" date="2020" name="J Insects Food Feed">
        <title>The yellow mealworm (Tenebrio molitor) genome: a resource for the emerging insects as food and feed industry.</title>
        <authorList>
            <person name="Eriksson T."/>
            <person name="Andere A."/>
            <person name="Kelstrup H."/>
            <person name="Emery V."/>
            <person name="Picard C."/>
        </authorList>
    </citation>
    <scope>NUCLEOTIDE SEQUENCE</scope>
    <source>
        <strain evidence="2">Stoneville</strain>
        <tissue evidence="2">Whole head</tissue>
    </source>
</reference>
<evidence type="ECO:0000313" key="2">
    <source>
        <dbReference type="EMBL" id="KAH0808473.1"/>
    </source>
</evidence>
<feature type="signal peptide" evidence="1">
    <location>
        <begin position="1"/>
        <end position="18"/>
    </location>
</feature>
<sequence>MNPLVVFAILTIFAVAEGRFLIVRTDEIALPASEKISKRSAEEGEEHYLDEPVVVPLEDPDEKVAVVKRSISDLYANMDDLRFRFFHKGLIRERF</sequence>
<name>A0A8J6H735_TENMO</name>
<evidence type="ECO:0000256" key="1">
    <source>
        <dbReference type="SAM" id="SignalP"/>
    </source>
</evidence>
<proteinExistence type="predicted"/>